<organism evidence="1 2">
    <name type="scientific">Tannerella forsythia</name>
    <name type="common">Bacteroides forsythus</name>
    <dbReference type="NCBI Taxonomy" id="28112"/>
    <lineage>
        <taxon>Bacteria</taxon>
        <taxon>Pseudomonadati</taxon>
        <taxon>Bacteroidota</taxon>
        <taxon>Bacteroidia</taxon>
        <taxon>Bacteroidales</taxon>
        <taxon>Tannerellaceae</taxon>
        <taxon>Tannerella</taxon>
    </lineage>
</organism>
<dbReference type="Gene3D" id="1.10.260.40">
    <property type="entry name" value="lambda repressor-like DNA-binding domains"/>
    <property type="match status" value="1"/>
</dbReference>
<protein>
    <submittedName>
        <fullName evidence="1">XRE family transcriptional regulator</fullName>
    </submittedName>
</protein>
<comment type="caution">
    <text evidence="1">The sequence shown here is derived from an EMBL/GenBank/DDBJ whole genome shotgun (WGS) entry which is preliminary data.</text>
</comment>
<dbReference type="EMBL" id="RQYS01000001">
    <property type="protein sequence ID" value="RRD63108.1"/>
    <property type="molecule type" value="Genomic_DNA"/>
</dbReference>
<accession>A0A3P1XYP9</accession>
<dbReference type="InterPro" id="IPR001387">
    <property type="entry name" value="Cro/C1-type_HTH"/>
</dbReference>
<dbReference type="RefSeq" id="WP_124750252.1">
    <property type="nucleotide sequence ID" value="NZ_RQYS01000001.1"/>
</dbReference>
<dbReference type="InterPro" id="IPR010982">
    <property type="entry name" value="Lambda_DNA-bd_dom_sf"/>
</dbReference>
<evidence type="ECO:0000313" key="1">
    <source>
        <dbReference type="EMBL" id="RRD63108.1"/>
    </source>
</evidence>
<proteinExistence type="predicted"/>
<dbReference type="AlphaFoldDB" id="A0A3P1XYP9"/>
<dbReference type="CDD" id="cd00093">
    <property type="entry name" value="HTH_XRE"/>
    <property type="match status" value="1"/>
</dbReference>
<name>A0A3P1XYP9_TANFO</name>
<dbReference type="Proteomes" id="UP000278609">
    <property type="component" value="Unassembled WGS sequence"/>
</dbReference>
<dbReference type="OrthoDB" id="1048981at2"/>
<evidence type="ECO:0000313" key="2">
    <source>
        <dbReference type="Proteomes" id="UP000278609"/>
    </source>
</evidence>
<dbReference type="GO" id="GO:0003677">
    <property type="term" value="F:DNA binding"/>
    <property type="evidence" value="ECO:0007669"/>
    <property type="project" value="InterPro"/>
</dbReference>
<sequence>MKRKRVCIGDIIKKKLSERGMSISELARLASCSRGALHGVFMKQSINTNLLQIISEVLEYDFFSCFQENEQKTISRTYRFEIELTEKEIPEELMKKIQQQRRKENDVVQK</sequence>
<dbReference type="SUPFAM" id="SSF47413">
    <property type="entry name" value="lambda repressor-like DNA-binding domains"/>
    <property type="match status" value="1"/>
</dbReference>
<gene>
    <name evidence="1" type="ORF">EII40_00135</name>
</gene>
<reference evidence="1 2" key="1">
    <citation type="submission" date="2018-11" db="EMBL/GenBank/DDBJ databases">
        <title>Genomes From Bacteria Associated with the Canine Oral Cavity: a Test Case for Automated Genome-Based Taxonomic Assignment.</title>
        <authorList>
            <person name="Coil D.A."/>
            <person name="Jospin G."/>
            <person name="Darling A.E."/>
            <person name="Wallis C."/>
            <person name="Davis I.J."/>
            <person name="Harris S."/>
            <person name="Eisen J.A."/>
            <person name="Holcombe L.J."/>
            <person name="O'Flynn C."/>
        </authorList>
    </citation>
    <scope>NUCLEOTIDE SEQUENCE [LARGE SCALE GENOMIC DNA]</scope>
    <source>
        <strain evidence="1 2">OH2617_COT-023</strain>
    </source>
</reference>